<evidence type="ECO:0000256" key="1">
    <source>
        <dbReference type="SAM" id="MobiDB-lite"/>
    </source>
</evidence>
<evidence type="ECO:0000259" key="2">
    <source>
        <dbReference type="Pfam" id="PF04717"/>
    </source>
</evidence>
<sequence>MWDQTSSAERESDGFLTGVAVGEVTDNKDPEGLARVRVRLPWQPEGDTSFWARAAMPMAGSDRGLYVLPEIGDEVLVAAEQGDPSHLYVLGVLWNGKSPPPENNDDGKNNTRLFRSRSKHEIRFNDDQSSPEIEVKLADGKRLALDQDKITIDDAKSNTITISSADNTITIKAGQKLRLEATQIEIRANGTMSLNSSGTLQIKGSVVQIN</sequence>
<dbReference type="InterPro" id="IPR037026">
    <property type="entry name" value="Vgr_OB-fold_dom_sf"/>
</dbReference>
<organism evidence="3 4">
    <name type="scientific">Kocuria rosea subsp. polaris</name>
    <dbReference type="NCBI Taxonomy" id="136273"/>
    <lineage>
        <taxon>Bacteria</taxon>
        <taxon>Bacillati</taxon>
        <taxon>Actinomycetota</taxon>
        <taxon>Actinomycetes</taxon>
        <taxon>Micrococcales</taxon>
        <taxon>Micrococcaceae</taxon>
        <taxon>Kocuria</taxon>
    </lineage>
</organism>
<reference evidence="3 4" key="1">
    <citation type="journal article" date="2003" name="Int. J. Syst. Evol. Microbiol.">
        <title>Kocuria polaris sp. nov., an orange-pigmented psychrophilic bacterium isolated from an Antarctic cyanobacterial mat sample.</title>
        <authorList>
            <person name="Reddy G.S."/>
            <person name="Prakash J.S."/>
            <person name="Prabahar V."/>
            <person name="Matsumoto G.I."/>
            <person name="Stackebrandt E."/>
            <person name="Shivaji S."/>
        </authorList>
    </citation>
    <scope>NUCLEOTIDE SEQUENCE [LARGE SCALE GENOMIC DNA]</scope>
    <source>
        <strain evidence="3 4">CMS 76or</strain>
    </source>
</reference>
<name>A0A0A6VQN0_KOCRO</name>
<dbReference type="Pfam" id="PF04717">
    <property type="entry name" value="Phage_base_V"/>
    <property type="match status" value="1"/>
</dbReference>
<evidence type="ECO:0000313" key="4">
    <source>
        <dbReference type="Proteomes" id="UP000030466"/>
    </source>
</evidence>
<dbReference type="EMBL" id="JSUH01000014">
    <property type="protein sequence ID" value="KHD96683.1"/>
    <property type="molecule type" value="Genomic_DNA"/>
</dbReference>
<evidence type="ECO:0000313" key="3">
    <source>
        <dbReference type="EMBL" id="KHD96683.1"/>
    </source>
</evidence>
<dbReference type="Proteomes" id="UP000030466">
    <property type="component" value="Unassembled WGS sequence"/>
</dbReference>
<feature type="region of interest" description="Disordered" evidence="1">
    <location>
        <begin position="98"/>
        <end position="118"/>
    </location>
</feature>
<dbReference type="AlphaFoldDB" id="A0A0A6VQN0"/>
<comment type="caution">
    <text evidence="3">The sequence shown here is derived from an EMBL/GenBank/DDBJ whole genome shotgun (WGS) entry which is preliminary data.</text>
</comment>
<proteinExistence type="predicted"/>
<gene>
    <name evidence="3" type="ORF">GY22_14530</name>
</gene>
<feature type="domain" description="Gp5/Type VI secretion system Vgr protein OB-fold" evidence="2">
    <location>
        <begin position="21"/>
        <end position="94"/>
    </location>
</feature>
<dbReference type="SUPFAM" id="SSF69349">
    <property type="entry name" value="Phage fibre proteins"/>
    <property type="match status" value="1"/>
</dbReference>
<dbReference type="InterPro" id="IPR006531">
    <property type="entry name" value="Gp5/Vgr_OB"/>
</dbReference>
<dbReference type="OrthoDB" id="1907165at2"/>
<dbReference type="Gene3D" id="2.40.50.230">
    <property type="entry name" value="Gp5 N-terminal domain"/>
    <property type="match status" value="1"/>
</dbReference>
<protein>
    <recommendedName>
        <fullName evidence="2">Gp5/Type VI secretion system Vgr protein OB-fold domain-containing protein</fullName>
    </recommendedName>
</protein>
<dbReference type="SUPFAM" id="SSF69255">
    <property type="entry name" value="gp5 N-terminal domain-like"/>
    <property type="match status" value="1"/>
</dbReference>
<keyword evidence="4" id="KW-1185">Reference proteome</keyword>
<accession>A0A0A6VQN0</accession>